<dbReference type="EMBL" id="OV696689">
    <property type="protein sequence ID" value="CAH1261366.1"/>
    <property type="molecule type" value="Genomic_DNA"/>
</dbReference>
<dbReference type="AlphaFoldDB" id="A0A8J9ZPW9"/>
<evidence type="ECO:0000313" key="1">
    <source>
        <dbReference type="EMBL" id="CAH1261366.1"/>
    </source>
</evidence>
<dbReference type="OrthoDB" id="6019768at2759"/>
<evidence type="ECO:0000313" key="2">
    <source>
        <dbReference type="Proteomes" id="UP000838412"/>
    </source>
</evidence>
<proteinExistence type="predicted"/>
<dbReference type="Proteomes" id="UP000838412">
    <property type="component" value="Chromosome 4"/>
</dbReference>
<sequence length="113" mass="12643">MLISLDSKMASLTDLTDGLRIENNAELLQQIALLAYLDKNSEGAELLSNVTQARVGYELFQRVTGQDQIDKYKKECILAIADYCKKHPNASKEDLRKEVGKQIVIFAARVDAL</sequence>
<name>A0A8J9ZPW9_BRALA</name>
<keyword evidence="2" id="KW-1185">Reference proteome</keyword>
<organism evidence="1 2">
    <name type="scientific">Branchiostoma lanceolatum</name>
    <name type="common">Common lancelet</name>
    <name type="synonym">Amphioxus lanceolatum</name>
    <dbReference type="NCBI Taxonomy" id="7740"/>
    <lineage>
        <taxon>Eukaryota</taxon>
        <taxon>Metazoa</taxon>
        <taxon>Chordata</taxon>
        <taxon>Cephalochordata</taxon>
        <taxon>Leptocardii</taxon>
        <taxon>Amphioxiformes</taxon>
        <taxon>Branchiostomatidae</taxon>
        <taxon>Branchiostoma</taxon>
    </lineage>
</organism>
<protein>
    <submittedName>
        <fullName evidence="1">Hypp2314 protein</fullName>
    </submittedName>
</protein>
<reference evidence="1" key="1">
    <citation type="submission" date="2022-01" db="EMBL/GenBank/DDBJ databases">
        <authorList>
            <person name="Braso-Vives M."/>
        </authorList>
    </citation>
    <scope>NUCLEOTIDE SEQUENCE</scope>
</reference>
<gene>
    <name evidence="1" type="primary">Hypp2314</name>
    <name evidence="1" type="ORF">BLAG_LOCUS16807</name>
</gene>
<accession>A0A8J9ZPW9</accession>